<feature type="region of interest" description="Disordered" evidence="2">
    <location>
        <begin position="129"/>
        <end position="155"/>
    </location>
</feature>
<dbReference type="Gene3D" id="3.90.79.10">
    <property type="entry name" value="Nucleoside Triphosphate Pyrophosphohydrolase"/>
    <property type="match status" value="1"/>
</dbReference>
<dbReference type="Proteomes" id="UP001321421">
    <property type="component" value="Chromosome"/>
</dbReference>
<dbReference type="SUPFAM" id="SSF55811">
    <property type="entry name" value="Nudix"/>
    <property type="match status" value="1"/>
</dbReference>
<evidence type="ECO:0000259" key="3">
    <source>
        <dbReference type="Pfam" id="PF00293"/>
    </source>
</evidence>
<dbReference type="PANTHER" id="PTHR43736">
    <property type="entry name" value="ADP-RIBOSE PYROPHOSPHATASE"/>
    <property type="match status" value="1"/>
</dbReference>
<dbReference type="RefSeq" id="WP_289232859.1">
    <property type="nucleotide sequence ID" value="NZ_AP027735.1"/>
</dbReference>
<feature type="domain" description="Nudix hydrolase" evidence="3">
    <location>
        <begin position="14"/>
        <end position="110"/>
    </location>
</feature>
<proteinExistence type="inferred from homology"/>
<reference evidence="5" key="1">
    <citation type="journal article" date="2019" name="Int. J. Syst. Evol. Microbiol.">
        <title>The Global Catalogue of Microorganisms (GCM) 10K type strain sequencing project: providing services to taxonomists for standard genome sequencing and annotation.</title>
        <authorList>
            <consortium name="The Broad Institute Genomics Platform"/>
            <consortium name="The Broad Institute Genome Sequencing Center for Infectious Disease"/>
            <person name="Wu L."/>
            <person name="Ma J."/>
        </authorList>
    </citation>
    <scope>NUCLEOTIDE SEQUENCE [LARGE SCALE GENOMIC DNA]</scope>
    <source>
        <strain evidence="5">NBRC 110608</strain>
    </source>
</reference>
<dbReference type="InterPro" id="IPR000086">
    <property type="entry name" value="NUDIX_hydrolase_dom"/>
</dbReference>
<feature type="compositionally biased region" description="Basic and acidic residues" evidence="2">
    <location>
        <begin position="129"/>
        <end position="143"/>
    </location>
</feature>
<dbReference type="EMBL" id="AP027735">
    <property type="protein sequence ID" value="BDZ58094.1"/>
    <property type="molecule type" value="Genomic_DNA"/>
</dbReference>
<evidence type="ECO:0000313" key="4">
    <source>
        <dbReference type="EMBL" id="BDZ58094.1"/>
    </source>
</evidence>
<evidence type="ECO:0000256" key="1">
    <source>
        <dbReference type="ARBA" id="ARBA00005582"/>
    </source>
</evidence>
<gene>
    <name evidence="4" type="ORF">GCM10025872_17510</name>
</gene>
<evidence type="ECO:0000256" key="2">
    <source>
        <dbReference type="SAM" id="MobiDB-lite"/>
    </source>
</evidence>
<accession>A0ABN6YKQ7</accession>
<sequence>MAIGRGHILVKAMLVILDDTGTRHAVSLMPPTVENPRGYHRFVGGSVNLGETTEAAVRREVREELAAEVELLHYLGAVESIFRIHGELGHEVAFVYAGRIDPPVPREGGELVENDGERLPVMWRDLRRDAGDRDAGDPAERGAGDGGEADGLPGEVRTVLPLYPEAVLPLLRGAARAHGQKGGGSWSG</sequence>
<organism evidence="4 5">
    <name type="scientific">Barrientosiimonas endolithica</name>
    <dbReference type="NCBI Taxonomy" id="1535208"/>
    <lineage>
        <taxon>Bacteria</taxon>
        <taxon>Bacillati</taxon>
        <taxon>Actinomycetota</taxon>
        <taxon>Actinomycetes</taxon>
        <taxon>Micrococcales</taxon>
        <taxon>Dermacoccaceae</taxon>
        <taxon>Barrientosiimonas</taxon>
    </lineage>
</organism>
<evidence type="ECO:0000313" key="5">
    <source>
        <dbReference type="Proteomes" id="UP001321421"/>
    </source>
</evidence>
<dbReference type="Pfam" id="PF00293">
    <property type="entry name" value="NUDIX"/>
    <property type="match status" value="1"/>
</dbReference>
<keyword evidence="5" id="KW-1185">Reference proteome</keyword>
<dbReference type="PANTHER" id="PTHR43736:SF1">
    <property type="entry name" value="DIHYDRONEOPTERIN TRIPHOSPHATE DIPHOSPHATASE"/>
    <property type="match status" value="1"/>
</dbReference>
<protein>
    <recommendedName>
        <fullName evidence="3">Nudix hydrolase domain-containing protein</fullName>
    </recommendedName>
</protein>
<comment type="similarity">
    <text evidence="1">Belongs to the Nudix hydrolase family.</text>
</comment>
<name>A0ABN6YKQ7_9MICO</name>
<dbReference type="InterPro" id="IPR015797">
    <property type="entry name" value="NUDIX_hydrolase-like_dom_sf"/>
</dbReference>